<dbReference type="GO" id="GO:0005576">
    <property type="term" value="C:extracellular region"/>
    <property type="evidence" value="ECO:0007669"/>
    <property type="project" value="UniProtKB-SubCell"/>
</dbReference>
<evidence type="ECO:0000256" key="3">
    <source>
        <dbReference type="ARBA" id="ARBA00022525"/>
    </source>
</evidence>
<dbReference type="Gene3D" id="1.25.40.20">
    <property type="entry name" value="Ankyrin repeat-containing domain"/>
    <property type="match status" value="1"/>
</dbReference>
<dbReference type="EMBL" id="CVQI01034162">
    <property type="protein sequence ID" value="CRK44616.1"/>
    <property type="molecule type" value="Genomic_DNA"/>
</dbReference>
<evidence type="ECO:0000256" key="2">
    <source>
        <dbReference type="ARBA" id="ARBA00010421"/>
    </source>
</evidence>
<dbReference type="InterPro" id="IPR036908">
    <property type="entry name" value="RlpA-like_sf"/>
</dbReference>
<evidence type="ECO:0000256" key="1">
    <source>
        <dbReference type="ARBA" id="ARBA00004613"/>
    </source>
</evidence>
<accession>A0A0G4NDA1</accession>
<dbReference type="Pfam" id="PF12796">
    <property type="entry name" value="Ank_2"/>
    <property type="match status" value="1"/>
</dbReference>
<keyword evidence="3" id="KW-0964">Secreted</keyword>
<dbReference type="SUPFAM" id="SSF48403">
    <property type="entry name" value="Ankyrin repeat"/>
    <property type="match status" value="1"/>
</dbReference>
<evidence type="ECO:0000256" key="4">
    <source>
        <dbReference type="ARBA" id="ARBA00022737"/>
    </source>
</evidence>
<dbReference type="InterPro" id="IPR010829">
    <property type="entry name" value="Cerato-platanin"/>
</dbReference>
<name>A0A0G4NDA1_VERLO</name>
<dbReference type="Pfam" id="PF07249">
    <property type="entry name" value="Cerato-platanin"/>
    <property type="match status" value="1"/>
</dbReference>
<evidence type="ECO:0000313" key="7">
    <source>
        <dbReference type="EMBL" id="CRK44616.1"/>
    </source>
</evidence>
<dbReference type="InterPro" id="IPR002110">
    <property type="entry name" value="Ankyrin_rpt"/>
</dbReference>
<dbReference type="Gene3D" id="2.40.40.10">
    <property type="entry name" value="RlpA-like domain"/>
    <property type="match status" value="1"/>
</dbReference>
<comment type="similarity">
    <text evidence="2">Belongs to the cerato-platanin family.</text>
</comment>
<proteinExistence type="inferred from homology"/>
<sequence length="486" mass="51629">MEGVPPGIQLSSQCSTVANRSAQLSIGLEKLAAQTNAGSLIHDELRELASIVSALSQGAEELSANLASATNLREQVRRQISSSMSSCELLLGGVSTDLEAALSTSAREQSELQPFTDAAELWRLHIEMVFAFQDIVHLEDVDQQQGVFAALETKLEDIERLMAEFHLSHPGPAPAAPEPSIPPEKQGVLPDYDTAVASSSTHIATTPSSDVGHQHDNAQQEVPLYHDLSQRKGKSKVKSARAKGVFGGFNNIFKTLSSKINPIEPLVTPLCHAAAIGNIPQIKGLLGEGANINGHNEKGYTPLISAILANRLDAVNFLIDNYAKISTKDSTKNMPPLFHAAEAGYTDILKLSNLLAIFTVATAASAASVSYDKGYDDGSRSLTAVSCSDGANGLITRYGWQPQKQVKKFPYIGGAPAVSGWNSPNCGTCWELSYNGRTINVLAIDHSANGFNIALDAMNALTGGQAVKLGRVDASSKQVNKSKCGL</sequence>
<evidence type="ECO:0000256" key="5">
    <source>
        <dbReference type="ARBA" id="ARBA00023043"/>
    </source>
</evidence>
<reference evidence="8" key="1">
    <citation type="submission" date="2015-05" db="EMBL/GenBank/DDBJ databases">
        <authorList>
            <person name="Fogelqvist Johan"/>
        </authorList>
    </citation>
    <scope>NUCLEOTIDE SEQUENCE [LARGE SCALE GENOMIC DNA]</scope>
</reference>
<organism evidence="7 8">
    <name type="scientific">Verticillium longisporum</name>
    <name type="common">Verticillium dahliae var. longisporum</name>
    <dbReference type="NCBI Taxonomy" id="100787"/>
    <lineage>
        <taxon>Eukaryota</taxon>
        <taxon>Fungi</taxon>
        <taxon>Dikarya</taxon>
        <taxon>Ascomycota</taxon>
        <taxon>Pezizomycotina</taxon>
        <taxon>Sordariomycetes</taxon>
        <taxon>Hypocreomycetidae</taxon>
        <taxon>Glomerellales</taxon>
        <taxon>Plectosphaerellaceae</taxon>
        <taxon>Verticillium</taxon>
    </lineage>
</organism>
<feature type="repeat" description="ANK" evidence="6">
    <location>
        <begin position="298"/>
        <end position="330"/>
    </location>
</feature>
<dbReference type="PROSITE" id="PS50088">
    <property type="entry name" value="ANK_REPEAT"/>
    <property type="match status" value="1"/>
</dbReference>
<dbReference type="PANTHER" id="PTHR24171:SF9">
    <property type="entry name" value="ANKYRIN REPEAT DOMAIN-CONTAINING PROTEIN 39"/>
    <property type="match status" value="1"/>
</dbReference>
<gene>
    <name evidence="7" type="ORF">BN1723_006209</name>
</gene>
<protein>
    <submittedName>
        <fullName evidence="7">Uncharacterized protein</fullName>
    </submittedName>
</protein>
<keyword evidence="4" id="KW-0677">Repeat</keyword>
<dbReference type="SMART" id="SM00248">
    <property type="entry name" value="ANK"/>
    <property type="match status" value="2"/>
</dbReference>
<dbReference type="Proteomes" id="UP000045706">
    <property type="component" value="Unassembled WGS sequence"/>
</dbReference>
<dbReference type="AlphaFoldDB" id="A0A0G4NDA1"/>
<dbReference type="PANTHER" id="PTHR24171">
    <property type="entry name" value="ANKYRIN REPEAT DOMAIN-CONTAINING PROTEIN 39-RELATED"/>
    <property type="match status" value="1"/>
</dbReference>
<evidence type="ECO:0000313" key="8">
    <source>
        <dbReference type="Proteomes" id="UP000045706"/>
    </source>
</evidence>
<comment type="subcellular location">
    <subcellularLocation>
        <location evidence="1">Secreted</location>
    </subcellularLocation>
</comment>
<dbReference type="CDD" id="cd22778">
    <property type="entry name" value="DPBB_CEPL-like"/>
    <property type="match status" value="1"/>
</dbReference>
<evidence type="ECO:0000256" key="6">
    <source>
        <dbReference type="PROSITE-ProRule" id="PRU00023"/>
    </source>
</evidence>
<keyword evidence="5 6" id="KW-0040">ANK repeat</keyword>
<dbReference type="InterPro" id="IPR036770">
    <property type="entry name" value="Ankyrin_rpt-contain_sf"/>
</dbReference>
<dbReference type="SUPFAM" id="SSF50685">
    <property type="entry name" value="Barwin-like endoglucanases"/>
    <property type="match status" value="1"/>
</dbReference>